<evidence type="ECO:0000313" key="1">
    <source>
        <dbReference type="EMBL" id="RDI22006.1"/>
    </source>
</evidence>
<sequence>MPRFATIHGHVTFTPGDGAPIEIPEGRVEILEADDSVTLSWEAEPGTVGTTAMPRLQYDQYVEAGKIRPERGDQAAA</sequence>
<proteinExistence type="predicted"/>
<accession>A0A370FBM1</accession>
<comment type="caution">
    <text evidence="1">The sequence shown here is derived from an EMBL/GenBank/DDBJ whole genome shotgun (WGS) entry which is preliminary data.</text>
</comment>
<evidence type="ECO:0000313" key="2">
    <source>
        <dbReference type="Proteomes" id="UP000255265"/>
    </source>
</evidence>
<keyword evidence="2" id="KW-1185">Reference proteome</keyword>
<dbReference type="AlphaFoldDB" id="A0A370FBM1"/>
<dbReference type="EMBL" id="QQAV01000008">
    <property type="protein sequence ID" value="RDI22006.1"/>
    <property type="molecule type" value="Genomic_DNA"/>
</dbReference>
<dbReference type="RefSeq" id="WP_114803911.1">
    <property type="nucleotide sequence ID" value="NZ_QQAV01000008.1"/>
</dbReference>
<dbReference type="Proteomes" id="UP000255265">
    <property type="component" value="Unassembled WGS sequence"/>
</dbReference>
<dbReference type="OrthoDB" id="9153806at2"/>
<protein>
    <submittedName>
        <fullName evidence="1">Uncharacterized protein</fullName>
    </submittedName>
</protein>
<gene>
    <name evidence="1" type="ORF">DFR41_108130</name>
</gene>
<organism evidence="1 2">
    <name type="scientific">Pseudacidovorax intermedius</name>
    <dbReference type="NCBI Taxonomy" id="433924"/>
    <lineage>
        <taxon>Bacteria</taxon>
        <taxon>Pseudomonadati</taxon>
        <taxon>Pseudomonadota</taxon>
        <taxon>Betaproteobacteria</taxon>
        <taxon>Burkholderiales</taxon>
        <taxon>Comamonadaceae</taxon>
        <taxon>Pseudacidovorax</taxon>
    </lineage>
</organism>
<name>A0A370FBM1_9BURK</name>
<reference evidence="1 2" key="1">
    <citation type="submission" date="2018-07" db="EMBL/GenBank/DDBJ databases">
        <title>Genomic Encyclopedia of Type Strains, Phase IV (KMG-IV): sequencing the most valuable type-strain genomes for metagenomic binning, comparative biology and taxonomic classification.</title>
        <authorList>
            <person name="Goeker M."/>
        </authorList>
    </citation>
    <scope>NUCLEOTIDE SEQUENCE [LARGE SCALE GENOMIC DNA]</scope>
    <source>
        <strain evidence="1 2">DSM 21352</strain>
    </source>
</reference>